<dbReference type="Proteomes" id="UP000229901">
    <property type="component" value="Unassembled WGS sequence"/>
</dbReference>
<organism evidence="1 2">
    <name type="scientific">Candidatus Falkowbacteria bacterium CG10_big_fil_rev_8_21_14_0_10_39_11</name>
    <dbReference type="NCBI Taxonomy" id="1974565"/>
    <lineage>
        <taxon>Bacteria</taxon>
        <taxon>Candidatus Falkowiibacteriota</taxon>
    </lineage>
</organism>
<dbReference type="EMBL" id="PFAP01000001">
    <property type="protein sequence ID" value="PIR94634.1"/>
    <property type="molecule type" value="Genomic_DNA"/>
</dbReference>
<accession>A0A2H0V6A4</accession>
<evidence type="ECO:0000313" key="1">
    <source>
        <dbReference type="EMBL" id="PIR94634.1"/>
    </source>
</evidence>
<evidence type="ECO:0000313" key="2">
    <source>
        <dbReference type="Proteomes" id="UP000229901"/>
    </source>
</evidence>
<comment type="caution">
    <text evidence="1">The sequence shown here is derived from an EMBL/GenBank/DDBJ whole genome shotgun (WGS) entry which is preliminary data.</text>
</comment>
<name>A0A2H0V6A4_9BACT</name>
<protein>
    <submittedName>
        <fullName evidence="1">Uncharacterized protein</fullName>
    </submittedName>
</protein>
<reference evidence="2" key="1">
    <citation type="submission" date="2017-09" db="EMBL/GenBank/DDBJ databases">
        <title>Depth-based differentiation of microbial function through sediment-hosted aquifers and enrichment of novel symbionts in the deep terrestrial subsurface.</title>
        <authorList>
            <person name="Probst A.J."/>
            <person name="Ladd B."/>
            <person name="Jarett J.K."/>
            <person name="Geller-Mcgrath D.E."/>
            <person name="Sieber C.M.K."/>
            <person name="Emerson J.B."/>
            <person name="Anantharaman K."/>
            <person name="Thomas B.C."/>
            <person name="Malmstrom R."/>
            <person name="Stieglmeier M."/>
            <person name="Klingl A."/>
            <person name="Woyke T."/>
            <person name="Ryan C.M."/>
            <person name="Banfield J.F."/>
        </authorList>
    </citation>
    <scope>NUCLEOTIDE SEQUENCE [LARGE SCALE GENOMIC DNA]</scope>
</reference>
<gene>
    <name evidence="1" type="ORF">COT97_00015</name>
</gene>
<sequence>MRLTHEVWVVIQEHSQQLKRKIETALQVYYRNLRIRWLTQEDFRSVGDVSPNATVILDTDHSLPKGFNREDVSFNRLVWNRDGSFYRLRFERRAGLDFKS</sequence>
<dbReference type="AlphaFoldDB" id="A0A2H0V6A4"/>
<proteinExistence type="predicted"/>